<dbReference type="EMBL" id="CP071250">
    <property type="protein sequence ID" value="UUF07981.1"/>
    <property type="molecule type" value="Genomic_DNA"/>
</dbReference>
<name>A0A9Q9CJ74_9FIRM</name>
<reference evidence="2" key="1">
    <citation type="submission" date="2021-03" db="EMBL/GenBank/DDBJ databases">
        <title>Comparative Genomics and Metabolomics in the genus Turicibacter.</title>
        <authorList>
            <person name="Maki J."/>
            <person name="Looft T."/>
        </authorList>
    </citation>
    <scope>NUCLEOTIDE SEQUENCE</scope>
    <source>
        <strain evidence="2">ISU324</strain>
    </source>
</reference>
<evidence type="ECO:0000313" key="3">
    <source>
        <dbReference type="Proteomes" id="UP001058072"/>
    </source>
</evidence>
<dbReference type="RefSeq" id="WP_212725011.1">
    <property type="nucleotide sequence ID" value="NZ_CP071250.1"/>
</dbReference>
<sequence length="434" mass="49669">MNSKAYEEAVLKGITRAKTEMKQHKKPMKWKKTMSIAASVGIVGIIGLSQPEVAKALQEMTQSFNAFSAHLFGEPTGRFQEVAKMIGVSEVDEETTITLDEVVLDDNLLMMALTVESDFLAGYEKLNENDFFNLDYYLFVNGKKTMANSPKVRQIDEKTGAIIIEASMGDLHLPDEVTIDLRISQLTRGFESLKGKWNFKFKASKLLGGECLNPDATIEYERTMISANQVVKSQLANTIYMSVEGESADDVFYELGDLVIKGSNEELYDVDDVQGSFDSEKKEATFKLRVNSNWSDLEWIEIYPRTTEPYRYIVKDKIHYQIYQTPNTQVIDDEYQAITRKPTDQELASGFALDEVIYYLNLQKSTEFKILTEFIGEEIWVNSTEKVMIEDIELMEDEVKIIFRLPDTYWPHNLSSLVLFDEELNDYARREGQS</sequence>
<proteinExistence type="predicted"/>
<accession>A0A9Q9CJ74</accession>
<dbReference type="Proteomes" id="UP001058072">
    <property type="component" value="Chromosome"/>
</dbReference>
<evidence type="ECO:0000313" key="2">
    <source>
        <dbReference type="EMBL" id="UUF07981.1"/>
    </source>
</evidence>
<feature type="domain" description="DUF4179" evidence="1">
    <location>
        <begin position="25"/>
        <end position="117"/>
    </location>
</feature>
<evidence type="ECO:0000259" key="1">
    <source>
        <dbReference type="Pfam" id="PF13786"/>
    </source>
</evidence>
<gene>
    <name evidence="2" type="ORF">J0J70_10210</name>
</gene>
<dbReference type="AlphaFoldDB" id="A0A9Q9CJ74"/>
<dbReference type="Gene3D" id="2.60.40.1630">
    <property type="entry name" value="bacillus anthracis domain"/>
    <property type="match status" value="1"/>
</dbReference>
<dbReference type="Pfam" id="PF13786">
    <property type="entry name" value="DUF4179"/>
    <property type="match status" value="1"/>
</dbReference>
<dbReference type="InterPro" id="IPR025436">
    <property type="entry name" value="DUF4179"/>
</dbReference>
<protein>
    <submittedName>
        <fullName evidence="2">DUF4179 domain-containing protein</fullName>
    </submittedName>
</protein>
<organism evidence="2 3">
    <name type="scientific">Turicibacter bilis</name>
    <dbReference type="NCBI Taxonomy" id="2735723"/>
    <lineage>
        <taxon>Bacteria</taxon>
        <taxon>Bacillati</taxon>
        <taxon>Bacillota</taxon>
        <taxon>Erysipelotrichia</taxon>
        <taxon>Erysipelotrichales</taxon>
        <taxon>Turicibacteraceae</taxon>
        <taxon>Turicibacter</taxon>
    </lineage>
</organism>